<accession>A0A5E4CAZ7</accession>
<dbReference type="Proteomes" id="UP000335636">
    <property type="component" value="Unassembled WGS sequence"/>
</dbReference>
<evidence type="ECO:0000313" key="3">
    <source>
        <dbReference type="Proteomes" id="UP000335636"/>
    </source>
</evidence>
<dbReference type="EMBL" id="CABDUW010001143">
    <property type="protein sequence ID" value="VTJ79008.1"/>
    <property type="molecule type" value="Genomic_DNA"/>
</dbReference>
<protein>
    <submittedName>
        <fullName evidence="2">Uncharacterized protein</fullName>
    </submittedName>
</protein>
<reference evidence="2" key="1">
    <citation type="submission" date="2019-04" db="EMBL/GenBank/DDBJ databases">
        <authorList>
            <person name="Alioto T."/>
            <person name="Alioto T."/>
        </authorList>
    </citation>
    <scope>NUCLEOTIDE SEQUENCE [LARGE SCALE GENOMIC DNA]</scope>
</reference>
<sequence length="262" mass="26918">MCFLPLAAAAVAAPRIPLRLLGRGLAAAMSTSEPLKSVDYEVFGRVQGRPFPRGLELPLGHDTAAAGGKEVKRACAGVLGRAQAPGFNSRTLSIKRHGELNPRAHTGALILGSAGSAGRGGGGGQEEASDDRRPRLPSLPGQARAYDSGGGQARKAPSGPMCFLPLAAAAVAAPRIPLRLLGRGLAAAMSTSEPLKSVDYEVFGRVQGRPFPRGLELPLGHDTAAAGGKEVKRACAGVLGRAQGGLKEPTKERGWSEGRLGT</sequence>
<feature type="region of interest" description="Disordered" evidence="1">
    <location>
        <begin position="243"/>
        <end position="262"/>
    </location>
</feature>
<evidence type="ECO:0000313" key="2">
    <source>
        <dbReference type="EMBL" id="VTJ79008.1"/>
    </source>
</evidence>
<name>A0A5E4CAZ7_MARMO</name>
<proteinExistence type="predicted"/>
<gene>
    <name evidence="2" type="ORF">MONAX_5E045933</name>
</gene>
<keyword evidence="3" id="KW-1185">Reference proteome</keyword>
<comment type="caution">
    <text evidence="2">The sequence shown here is derived from an EMBL/GenBank/DDBJ whole genome shotgun (WGS) entry which is preliminary data.</text>
</comment>
<feature type="compositionally biased region" description="Gly residues" evidence="1">
    <location>
        <begin position="115"/>
        <end position="125"/>
    </location>
</feature>
<organism evidence="2 3">
    <name type="scientific">Marmota monax</name>
    <name type="common">Woodchuck</name>
    <dbReference type="NCBI Taxonomy" id="9995"/>
    <lineage>
        <taxon>Eukaryota</taxon>
        <taxon>Metazoa</taxon>
        <taxon>Chordata</taxon>
        <taxon>Craniata</taxon>
        <taxon>Vertebrata</taxon>
        <taxon>Euteleostomi</taxon>
        <taxon>Mammalia</taxon>
        <taxon>Eutheria</taxon>
        <taxon>Euarchontoglires</taxon>
        <taxon>Glires</taxon>
        <taxon>Rodentia</taxon>
        <taxon>Sciuromorpha</taxon>
        <taxon>Sciuridae</taxon>
        <taxon>Xerinae</taxon>
        <taxon>Marmotini</taxon>
        <taxon>Marmota</taxon>
    </lineage>
</organism>
<feature type="region of interest" description="Disordered" evidence="1">
    <location>
        <begin position="111"/>
        <end position="154"/>
    </location>
</feature>
<evidence type="ECO:0000256" key="1">
    <source>
        <dbReference type="SAM" id="MobiDB-lite"/>
    </source>
</evidence>
<dbReference type="AlphaFoldDB" id="A0A5E4CAZ7"/>